<evidence type="ECO:0000313" key="3">
    <source>
        <dbReference type="EMBL" id="QHQ34771.1"/>
    </source>
</evidence>
<evidence type="ECO:0000259" key="2">
    <source>
        <dbReference type="Pfam" id="PF13360"/>
    </source>
</evidence>
<dbReference type="KEGG" id="amaq:GO499_05960"/>
<dbReference type="InterPro" id="IPR002372">
    <property type="entry name" value="PQQ_rpt_dom"/>
</dbReference>
<dbReference type="InterPro" id="IPR018391">
    <property type="entry name" value="PQQ_b-propeller_rpt"/>
</dbReference>
<dbReference type="SUPFAM" id="SSF50998">
    <property type="entry name" value="Quinoprotein alcohol dehydrogenase-like"/>
    <property type="match status" value="1"/>
</dbReference>
<keyword evidence="1" id="KW-0732">Signal</keyword>
<feature type="signal peptide" evidence="1">
    <location>
        <begin position="1"/>
        <end position="20"/>
    </location>
</feature>
<name>A0A6P1SZ77_9RHOB</name>
<dbReference type="PANTHER" id="PTHR34512:SF30">
    <property type="entry name" value="OUTER MEMBRANE PROTEIN ASSEMBLY FACTOR BAMB"/>
    <property type="match status" value="1"/>
</dbReference>
<protein>
    <submittedName>
        <fullName evidence="3">PQQ-binding-like beta-propeller repeat protein</fullName>
    </submittedName>
</protein>
<keyword evidence="4" id="KW-1185">Reference proteome</keyword>
<feature type="chain" id="PRO_5026724091" evidence="1">
    <location>
        <begin position="21"/>
        <end position="441"/>
    </location>
</feature>
<dbReference type="PANTHER" id="PTHR34512">
    <property type="entry name" value="CELL SURFACE PROTEIN"/>
    <property type="match status" value="1"/>
</dbReference>
<dbReference type="Pfam" id="PF13360">
    <property type="entry name" value="PQQ_2"/>
    <property type="match status" value="1"/>
</dbReference>
<reference evidence="3 4" key="1">
    <citation type="submission" date="2019-12" db="EMBL/GenBank/DDBJ databases">
        <title>Complete genome sequence of Algicella marina strain 9Alg 56(T) isolated from the red alga Tichocarpus crinitus.</title>
        <authorList>
            <person name="Kim S.-G."/>
            <person name="Nedashkovskaya O.I."/>
        </authorList>
    </citation>
    <scope>NUCLEOTIDE SEQUENCE [LARGE SCALE GENOMIC DNA]</scope>
    <source>
        <strain evidence="3 4">9Alg 56</strain>
    </source>
</reference>
<evidence type="ECO:0000256" key="1">
    <source>
        <dbReference type="SAM" id="SignalP"/>
    </source>
</evidence>
<dbReference type="InterPro" id="IPR011047">
    <property type="entry name" value="Quinoprotein_ADH-like_sf"/>
</dbReference>
<dbReference type="AlphaFoldDB" id="A0A6P1SZ77"/>
<dbReference type="Proteomes" id="UP000464495">
    <property type="component" value="Chromosome"/>
</dbReference>
<dbReference type="InterPro" id="IPR015943">
    <property type="entry name" value="WD40/YVTN_repeat-like_dom_sf"/>
</dbReference>
<proteinExistence type="predicted"/>
<dbReference type="RefSeq" id="WP_161861339.1">
    <property type="nucleotide sequence ID" value="NZ_CP046620.1"/>
</dbReference>
<sequence length="441" mass="45949">MHFTIMTPGRLLALLLPLLAACSEPEVILPGERESIRPGVSEILDLAEEAGPAQPVPLSIPAARANADWTHVRGNSVHIPGHLALSATPQRIWSTSVGAGDGRRVRILASPMVAEGRIYTLDSNARATAVSTAGRILWQTALTPEGERAGEGFGGGFAYEGGALVVTTGFGEVLRLDPSTGDILWRRLLDGAIRAAPAVSGDRVVAISRHDVAYGIDLATGELEWQLSGASQGAGLLGGASPAIRGPVAILPFQSGEVTAALVDTGRGVWSAAVSGGRREFVRSRIGDISGDPVIDIDIVYAASQAGRLVALDRRSGERLWTMQDGAYGPVLPVGGDIFMVSDIGELLRLRADTGKLVWKSPLPEWKRPEIRKNAVPHFGPLLAGGRLIVASGDGLLRSYNPLSGAYLGSVEIPAGAGAAPAIAGGVLYVVTTDGVLVAYQ</sequence>
<dbReference type="Gene3D" id="2.130.10.10">
    <property type="entry name" value="YVTN repeat-like/Quinoprotein amine dehydrogenase"/>
    <property type="match status" value="1"/>
</dbReference>
<dbReference type="EMBL" id="CP046620">
    <property type="protein sequence ID" value="QHQ34771.1"/>
    <property type="molecule type" value="Genomic_DNA"/>
</dbReference>
<dbReference type="SMART" id="SM00564">
    <property type="entry name" value="PQQ"/>
    <property type="match status" value="7"/>
</dbReference>
<gene>
    <name evidence="3" type="ORF">GO499_05960</name>
</gene>
<evidence type="ECO:0000313" key="4">
    <source>
        <dbReference type="Proteomes" id="UP000464495"/>
    </source>
</evidence>
<accession>A0A6P1SZ77</accession>
<organism evidence="3 4">
    <name type="scientific">Algicella marina</name>
    <dbReference type="NCBI Taxonomy" id="2683284"/>
    <lineage>
        <taxon>Bacteria</taxon>
        <taxon>Pseudomonadati</taxon>
        <taxon>Pseudomonadota</taxon>
        <taxon>Alphaproteobacteria</taxon>
        <taxon>Rhodobacterales</taxon>
        <taxon>Paracoccaceae</taxon>
        <taxon>Algicella</taxon>
    </lineage>
</organism>
<feature type="domain" description="Pyrrolo-quinoline quinone repeat" evidence="2">
    <location>
        <begin position="125"/>
        <end position="360"/>
    </location>
</feature>